<dbReference type="EMBL" id="CP047423">
    <property type="protein sequence ID" value="QPD03452.1"/>
    <property type="molecule type" value="Genomic_DNA"/>
</dbReference>
<dbReference type="CDD" id="cd03809">
    <property type="entry name" value="GT4_MtfB-like"/>
    <property type="match status" value="1"/>
</dbReference>
<dbReference type="InterPro" id="IPR001296">
    <property type="entry name" value="Glyco_trans_1"/>
</dbReference>
<evidence type="ECO:0000313" key="3">
    <source>
        <dbReference type="Proteomes" id="UP000593737"/>
    </source>
</evidence>
<dbReference type="GO" id="GO:0016757">
    <property type="term" value="F:glycosyltransferase activity"/>
    <property type="evidence" value="ECO:0007669"/>
    <property type="project" value="InterPro"/>
</dbReference>
<gene>
    <name evidence="2" type="ORF">Nkreftii_001226</name>
</gene>
<evidence type="ECO:0000259" key="1">
    <source>
        <dbReference type="Pfam" id="PF00534"/>
    </source>
</evidence>
<accession>A0A7S8IXY1</accession>
<dbReference type="AlphaFoldDB" id="A0A7S8IXY1"/>
<dbReference type="SUPFAM" id="SSF53756">
    <property type="entry name" value="UDP-Glycosyltransferase/glycogen phosphorylase"/>
    <property type="match status" value="1"/>
</dbReference>
<organism evidence="2 3">
    <name type="scientific">Candidatus Nitrospira kreftii</name>
    <dbReference type="NCBI Taxonomy" id="2652173"/>
    <lineage>
        <taxon>Bacteria</taxon>
        <taxon>Pseudomonadati</taxon>
        <taxon>Nitrospirota</taxon>
        <taxon>Nitrospiria</taxon>
        <taxon>Nitrospirales</taxon>
        <taxon>Nitrospiraceae</taxon>
        <taxon>Nitrospira</taxon>
    </lineage>
</organism>
<proteinExistence type="predicted"/>
<dbReference type="KEGG" id="nkf:Nkreftii_001226"/>
<protein>
    <recommendedName>
        <fullName evidence="1">Glycosyl transferase family 1 domain-containing protein</fullName>
    </recommendedName>
</protein>
<dbReference type="Gene3D" id="3.40.50.2000">
    <property type="entry name" value="Glycogen Phosphorylase B"/>
    <property type="match status" value="1"/>
</dbReference>
<dbReference type="Proteomes" id="UP000593737">
    <property type="component" value="Chromosome"/>
</dbReference>
<feature type="domain" description="Glycosyl transferase family 1" evidence="1">
    <location>
        <begin position="210"/>
        <end position="347"/>
    </location>
</feature>
<dbReference type="PANTHER" id="PTHR46401">
    <property type="entry name" value="GLYCOSYLTRANSFERASE WBBK-RELATED"/>
    <property type="match status" value="1"/>
</dbReference>
<dbReference type="PANTHER" id="PTHR46401:SF8">
    <property type="entry name" value="BLL6006 PROTEIN"/>
    <property type="match status" value="1"/>
</dbReference>
<sequence length="392" mass="44643">MRVAFNLIESARWTGGYNYLINLFRAIRNYEADHISPILFCGKDADECDVRAFLEAGDIEVVRSSVFDAHKKTSNILHAYLFGVDSHALQVFRRHQVDVVFENATFYGRRFPIPTIAWLPDFQHRHLRHQFGLRAYWQREFGYRAQVASGRVIMLSSEDARKDCERFYRRAKGRTAVVQFAAFISSDLIDAFPEKVVQEYGLPSQFFYLPNQFWKHKNHLVVIEALGLLKRLGVDVVVAVTGNPLDPRHPEYIGQLHARIESLGLRHNFRVMGLVPRRHVIALMQTCTALINPSFCEGWSSTVEEARILGVPMLLSDIAVHREQMENGATYFKADDVEGLAAKMRDIASAVSLISSTRKPDASSYERVRRFARDFSVVVDQAIAGPLLKDVA</sequence>
<name>A0A7S8IXY1_9BACT</name>
<dbReference type="Pfam" id="PF00534">
    <property type="entry name" value="Glycos_transf_1"/>
    <property type="match status" value="1"/>
</dbReference>
<reference evidence="2 3" key="1">
    <citation type="journal article" date="2020" name="ISME J.">
        <title>Enrichment and physiological characterization of a novel comammox Nitrospira indicates ammonium inhibition of complete nitrification.</title>
        <authorList>
            <person name="Sakoula D."/>
            <person name="Koch H."/>
            <person name="Frank J."/>
            <person name="Jetten M.S.M."/>
            <person name="van Kessel M.A.H.J."/>
            <person name="Lucker S."/>
        </authorList>
    </citation>
    <scope>NUCLEOTIDE SEQUENCE [LARGE SCALE GENOMIC DNA]</scope>
    <source>
        <strain evidence="2">Comreactor17</strain>
    </source>
</reference>
<evidence type="ECO:0000313" key="2">
    <source>
        <dbReference type="EMBL" id="QPD03452.1"/>
    </source>
</evidence>